<dbReference type="EMBL" id="BKCJ010002856">
    <property type="protein sequence ID" value="GEU51371.1"/>
    <property type="molecule type" value="Genomic_DNA"/>
</dbReference>
<dbReference type="AlphaFoldDB" id="A0A6L2KPD9"/>
<comment type="caution">
    <text evidence="1">The sequence shown here is derived from an EMBL/GenBank/DDBJ whole genome shotgun (WGS) entry which is preliminary data.</text>
</comment>
<proteinExistence type="predicted"/>
<accession>A0A6L2KPD9</accession>
<protein>
    <submittedName>
        <fullName evidence="1">Uncharacterized protein</fullName>
    </submittedName>
</protein>
<gene>
    <name evidence="1" type="ORF">Tci_023349</name>
</gene>
<evidence type="ECO:0000313" key="1">
    <source>
        <dbReference type="EMBL" id="GEU51371.1"/>
    </source>
</evidence>
<sequence length="69" mass="7492">MKTQVGDQGTCKLLGCLLDNVMEVFEVLEVIGCFKSRLMVAGFCWGGSGGDDYKHGLMEMGEKMAKKAV</sequence>
<reference evidence="1" key="1">
    <citation type="journal article" date="2019" name="Sci. Rep.">
        <title>Draft genome of Tanacetum cinerariifolium, the natural source of mosquito coil.</title>
        <authorList>
            <person name="Yamashiro T."/>
            <person name="Shiraishi A."/>
            <person name="Satake H."/>
            <person name="Nakayama K."/>
        </authorList>
    </citation>
    <scope>NUCLEOTIDE SEQUENCE</scope>
</reference>
<name>A0A6L2KPD9_TANCI</name>
<organism evidence="1">
    <name type="scientific">Tanacetum cinerariifolium</name>
    <name type="common">Dalmatian daisy</name>
    <name type="synonym">Chrysanthemum cinerariifolium</name>
    <dbReference type="NCBI Taxonomy" id="118510"/>
    <lineage>
        <taxon>Eukaryota</taxon>
        <taxon>Viridiplantae</taxon>
        <taxon>Streptophyta</taxon>
        <taxon>Embryophyta</taxon>
        <taxon>Tracheophyta</taxon>
        <taxon>Spermatophyta</taxon>
        <taxon>Magnoliopsida</taxon>
        <taxon>eudicotyledons</taxon>
        <taxon>Gunneridae</taxon>
        <taxon>Pentapetalae</taxon>
        <taxon>asterids</taxon>
        <taxon>campanulids</taxon>
        <taxon>Asterales</taxon>
        <taxon>Asteraceae</taxon>
        <taxon>Asteroideae</taxon>
        <taxon>Anthemideae</taxon>
        <taxon>Anthemidinae</taxon>
        <taxon>Tanacetum</taxon>
    </lineage>
</organism>